<evidence type="ECO:0000256" key="13">
    <source>
        <dbReference type="ARBA" id="ARBA00047594"/>
    </source>
</evidence>
<evidence type="ECO:0000313" key="15">
    <source>
        <dbReference type="EMBL" id="TGN18676.1"/>
    </source>
</evidence>
<dbReference type="GO" id="GO:0071555">
    <property type="term" value="P:cell wall organization"/>
    <property type="evidence" value="ECO:0007669"/>
    <property type="project" value="UniProtKB-KW"/>
</dbReference>
<comment type="function">
    <text evidence="14">Catalyzes the dephosphorylation of undecaprenyl diphosphate (UPP). Confers resistance to bacitracin.</text>
</comment>
<evidence type="ECO:0000256" key="2">
    <source>
        <dbReference type="ARBA" id="ARBA00010621"/>
    </source>
</evidence>
<evidence type="ECO:0000256" key="8">
    <source>
        <dbReference type="ARBA" id="ARBA00022989"/>
    </source>
</evidence>
<evidence type="ECO:0000313" key="16">
    <source>
        <dbReference type="Proteomes" id="UP000298058"/>
    </source>
</evidence>
<keyword evidence="9 14" id="KW-0472">Membrane</keyword>
<evidence type="ECO:0000256" key="4">
    <source>
        <dbReference type="ARBA" id="ARBA00021581"/>
    </source>
</evidence>
<reference evidence="15" key="1">
    <citation type="journal article" date="2019" name="PLoS Negl. Trop. Dis.">
        <title>Revisiting the worldwide diversity of Leptospira species in the environment.</title>
        <authorList>
            <person name="Vincent A.T."/>
            <person name="Schiettekatte O."/>
            <person name="Bourhy P."/>
            <person name="Veyrier F.J."/>
            <person name="Picardeau M."/>
        </authorList>
    </citation>
    <scope>NUCLEOTIDE SEQUENCE [LARGE SCALE GENOMIC DNA]</scope>
    <source>
        <strain evidence="15">201300427</strain>
    </source>
</reference>
<feature type="transmembrane region" description="Helical" evidence="14">
    <location>
        <begin position="265"/>
        <end position="284"/>
    </location>
</feature>
<feature type="transmembrane region" description="Helical" evidence="14">
    <location>
        <begin position="124"/>
        <end position="146"/>
    </location>
</feature>
<dbReference type="OrthoDB" id="9808289at2"/>
<dbReference type="EC" id="3.6.1.27" evidence="3 14"/>
<evidence type="ECO:0000256" key="14">
    <source>
        <dbReference type="HAMAP-Rule" id="MF_01006"/>
    </source>
</evidence>
<comment type="subcellular location">
    <subcellularLocation>
        <location evidence="1 14">Cell membrane</location>
        <topology evidence="1 14">Multi-pass membrane protein</topology>
    </subcellularLocation>
</comment>
<evidence type="ECO:0000256" key="1">
    <source>
        <dbReference type="ARBA" id="ARBA00004651"/>
    </source>
</evidence>
<evidence type="ECO:0000256" key="11">
    <source>
        <dbReference type="ARBA" id="ARBA00032707"/>
    </source>
</evidence>
<keyword evidence="10 14" id="KW-0046">Antibiotic resistance</keyword>
<evidence type="ECO:0000256" key="5">
    <source>
        <dbReference type="ARBA" id="ARBA00022475"/>
    </source>
</evidence>
<protein>
    <recommendedName>
        <fullName evidence="4 14">Undecaprenyl-diphosphatase</fullName>
        <ecNumber evidence="3 14">3.6.1.27</ecNumber>
    </recommendedName>
    <alternativeName>
        <fullName evidence="12 14">Bacitracin resistance protein</fullName>
    </alternativeName>
    <alternativeName>
        <fullName evidence="11 14">Undecaprenyl pyrophosphate phosphatase</fullName>
    </alternativeName>
</protein>
<comment type="catalytic activity">
    <reaction evidence="13 14">
        <text>di-trans,octa-cis-undecaprenyl diphosphate + H2O = di-trans,octa-cis-undecaprenyl phosphate + phosphate + H(+)</text>
        <dbReference type="Rhea" id="RHEA:28094"/>
        <dbReference type="ChEBI" id="CHEBI:15377"/>
        <dbReference type="ChEBI" id="CHEBI:15378"/>
        <dbReference type="ChEBI" id="CHEBI:43474"/>
        <dbReference type="ChEBI" id="CHEBI:58405"/>
        <dbReference type="ChEBI" id="CHEBI:60392"/>
        <dbReference type="EC" id="3.6.1.27"/>
    </reaction>
</comment>
<evidence type="ECO:0000256" key="6">
    <source>
        <dbReference type="ARBA" id="ARBA00022692"/>
    </source>
</evidence>
<dbReference type="HAMAP" id="MF_01006">
    <property type="entry name" value="Undec_diphosphatase"/>
    <property type="match status" value="1"/>
</dbReference>
<proteinExistence type="inferred from homology"/>
<name>A0A4V3JXW0_9LEPT</name>
<keyword evidence="7 14" id="KW-0378">Hydrolase</keyword>
<sequence length="286" mass="32344">MDNTLNAFLRGVIEAATEFLPISSTGHLFLFSYFFPFQGLGEISESFEDLFDIFIQSGAILSVFFLYYQRLFSHAKESFRYLKGDSTAKQGFGFYRNILVGVFPILVLGFVFKKHLDVIKSSPHLLLILGGSWLVGGIIMIVVEILREKKEKQEQGESMEHNLGLKEALWIGIFQCFALIPGVSRSAATIITARVLGVSKKESAEFSFFLALPVLTLAGLYKLYKHRAVLNSETVGLLLFGSVVSFVICYFIIKLFIAFLRRRSFLSFGIYRVILGILVTVYFYRL</sequence>
<evidence type="ECO:0000256" key="12">
    <source>
        <dbReference type="ARBA" id="ARBA00032932"/>
    </source>
</evidence>
<dbReference type="GO" id="GO:0046677">
    <property type="term" value="P:response to antibiotic"/>
    <property type="evidence" value="ECO:0007669"/>
    <property type="project" value="UniProtKB-UniRule"/>
</dbReference>
<evidence type="ECO:0000256" key="7">
    <source>
        <dbReference type="ARBA" id="ARBA00022801"/>
    </source>
</evidence>
<dbReference type="PANTHER" id="PTHR30622">
    <property type="entry name" value="UNDECAPRENYL-DIPHOSPHATASE"/>
    <property type="match status" value="1"/>
</dbReference>
<keyword evidence="16" id="KW-1185">Reference proteome</keyword>
<keyword evidence="5 14" id="KW-1003">Cell membrane</keyword>
<keyword evidence="8 14" id="KW-1133">Transmembrane helix</keyword>
<organism evidence="15 16">
    <name type="scientific">Leptospira idonii</name>
    <dbReference type="NCBI Taxonomy" id="1193500"/>
    <lineage>
        <taxon>Bacteria</taxon>
        <taxon>Pseudomonadati</taxon>
        <taxon>Spirochaetota</taxon>
        <taxon>Spirochaetia</taxon>
        <taxon>Leptospirales</taxon>
        <taxon>Leptospiraceae</taxon>
        <taxon>Leptospira</taxon>
    </lineage>
</organism>
<feature type="transmembrane region" description="Helical" evidence="14">
    <location>
        <begin position="236"/>
        <end position="259"/>
    </location>
</feature>
<dbReference type="EMBL" id="RQHW01000047">
    <property type="protein sequence ID" value="TGN18676.1"/>
    <property type="molecule type" value="Genomic_DNA"/>
</dbReference>
<accession>A0A4V3JXW0</accession>
<dbReference type="GO" id="GO:0009252">
    <property type="term" value="P:peptidoglycan biosynthetic process"/>
    <property type="evidence" value="ECO:0007669"/>
    <property type="project" value="UniProtKB-KW"/>
</dbReference>
<dbReference type="Pfam" id="PF02673">
    <property type="entry name" value="BacA"/>
    <property type="match status" value="1"/>
</dbReference>
<dbReference type="PANTHER" id="PTHR30622:SF3">
    <property type="entry name" value="UNDECAPRENYL-DIPHOSPHATASE"/>
    <property type="match status" value="1"/>
</dbReference>
<dbReference type="RefSeq" id="WP_135761359.1">
    <property type="nucleotide sequence ID" value="NZ_RQHW01000047.1"/>
</dbReference>
<comment type="caution">
    <text evidence="15">The sequence shown here is derived from an EMBL/GenBank/DDBJ whole genome shotgun (WGS) entry which is preliminary data.</text>
</comment>
<comment type="miscellaneous">
    <text evidence="14">Bacitracin is thought to be involved in the inhibition of peptidoglycan synthesis by sequestering undecaprenyl diphosphate, thereby reducing the pool of lipid carrier available.</text>
</comment>
<feature type="transmembrane region" description="Helical" evidence="14">
    <location>
        <begin position="53"/>
        <end position="72"/>
    </location>
</feature>
<dbReference type="GO" id="GO:0008360">
    <property type="term" value="P:regulation of cell shape"/>
    <property type="evidence" value="ECO:0007669"/>
    <property type="project" value="UniProtKB-KW"/>
</dbReference>
<dbReference type="GO" id="GO:0050380">
    <property type="term" value="F:undecaprenyl-diphosphatase activity"/>
    <property type="evidence" value="ECO:0007669"/>
    <property type="project" value="UniProtKB-UniRule"/>
</dbReference>
<feature type="transmembrane region" description="Helical" evidence="14">
    <location>
        <begin position="12"/>
        <end position="33"/>
    </location>
</feature>
<feature type="transmembrane region" description="Helical" evidence="14">
    <location>
        <begin position="93"/>
        <end position="112"/>
    </location>
</feature>
<evidence type="ECO:0000256" key="10">
    <source>
        <dbReference type="ARBA" id="ARBA00023251"/>
    </source>
</evidence>
<dbReference type="Proteomes" id="UP000298058">
    <property type="component" value="Unassembled WGS sequence"/>
</dbReference>
<dbReference type="AlphaFoldDB" id="A0A4V3JXW0"/>
<keyword evidence="14" id="KW-0133">Cell shape</keyword>
<keyword evidence="6 14" id="KW-0812">Transmembrane</keyword>
<gene>
    <name evidence="14" type="primary">uppP</name>
    <name evidence="15" type="ORF">EHS15_14990</name>
</gene>
<dbReference type="InterPro" id="IPR003824">
    <property type="entry name" value="UppP"/>
</dbReference>
<keyword evidence="14" id="KW-0573">Peptidoglycan synthesis</keyword>
<evidence type="ECO:0000256" key="3">
    <source>
        <dbReference type="ARBA" id="ARBA00012374"/>
    </source>
</evidence>
<keyword evidence="14" id="KW-0961">Cell wall biogenesis/degradation</keyword>
<evidence type="ECO:0000256" key="9">
    <source>
        <dbReference type="ARBA" id="ARBA00023136"/>
    </source>
</evidence>
<dbReference type="GO" id="GO:0005886">
    <property type="term" value="C:plasma membrane"/>
    <property type="evidence" value="ECO:0007669"/>
    <property type="project" value="UniProtKB-SubCell"/>
</dbReference>
<comment type="similarity">
    <text evidence="2 14">Belongs to the UppP family.</text>
</comment>
<feature type="transmembrane region" description="Helical" evidence="14">
    <location>
        <begin position="204"/>
        <end position="224"/>
    </location>
</feature>